<organism evidence="2 3">
    <name type="scientific">Kaistella carnis</name>
    <dbReference type="NCBI Taxonomy" id="1241979"/>
    <lineage>
        <taxon>Bacteria</taxon>
        <taxon>Pseudomonadati</taxon>
        <taxon>Bacteroidota</taxon>
        <taxon>Flavobacteriia</taxon>
        <taxon>Flavobacteriales</taxon>
        <taxon>Weeksellaceae</taxon>
        <taxon>Chryseobacterium group</taxon>
        <taxon>Kaistella</taxon>
    </lineage>
</organism>
<feature type="transmembrane region" description="Helical" evidence="1">
    <location>
        <begin position="7"/>
        <end position="29"/>
    </location>
</feature>
<feature type="transmembrane region" description="Helical" evidence="1">
    <location>
        <begin position="35"/>
        <end position="57"/>
    </location>
</feature>
<dbReference type="AlphaFoldDB" id="A0A3G8XGF6"/>
<evidence type="ECO:0000313" key="2">
    <source>
        <dbReference type="EMBL" id="AZI31768.1"/>
    </source>
</evidence>
<evidence type="ECO:0000313" key="3">
    <source>
        <dbReference type="Proteomes" id="UP000270185"/>
    </source>
</evidence>
<gene>
    <name evidence="2" type="ORF">EIB73_00635</name>
</gene>
<reference evidence="3" key="1">
    <citation type="submission" date="2018-11" db="EMBL/GenBank/DDBJ databases">
        <title>Proposal to divide the Flavobacteriaceae and reorganize its genera based on Amino Acid Identity values calculated from whole genome sequences.</title>
        <authorList>
            <person name="Nicholson A.C."/>
            <person name="Gulvik C.A."/>
            <person name="Whitney A.M."/>
            <person name="Humrighouse B.W."/>
            <person name="Bell M."/>
            <person name="Holmes B."/>
            <person name="Steigerwalt A.G."/>
            <person name="Villarma A."/>
            <person name="Sheth M."/>
            <person name="Batra D."/>
            <person name="Pryor J."/>
            <person name="Bernardet J.-F."/>
            <person name="Hugo C."/>
            <person name="Kampfer P."/>
            <person name="Newman J.D."/>
            <person name="McQuiston J.R."/>
        </authorList>
    </citation>
    <scope>NUCLEOTIDE SEQUENCE [LARGE SCALE GENOMIC DNA]</scope>
    <source>
        <strain evidence="3">G0081</strain>
    </source>
</reference>
<dbReference type="EMBL" id="CP034159">
    <property type="protein sequence ID" value="AZI31768.1"/>
    <property type="molecule type" value="Genomic_DNA"/>
</dbReference>
<name>A0A3G8XGF6_9FLAO</name>
<keyword evidence="3" id="KW-1185">Reference proteome</keyword>
<keyword evidence="1" id="KW-0812">Transmembrane</keyword>
<evidence type="ECO:0000256" key="1">
    <source>
        <dbReference type="SAM" id="Phobius"/>
    </source>
</evidence>
<accession>A0A3G8XGF6</accession>
<keyword evidence="1" id="KW-1133">Transmembrane helix</keyword>
<dbReference type="RefSeq" id="WP_125021643.1">
    <property type="nucleotide sequence ID" value="NZ_CP034159.1"/>
</dbReference>
<protein>
    <submittedName>
        <fullName evidence="2">Uncharacterized protein</fullName>
    </submittedName>
</protein>
<keyword evidence="1" id="KW-0472">Membrane</keyword>
<sequence length="66" mass="7537">MKTFHPFFIIGTFGIILTAIMHIIFALLFEIISAHSIFFTLYPTFIAFLILGTAIIFKKEKESPTL</sequence>
<dbReference type="KEGG" id="ccas:EIB73_00635"/>
<dbReference type="OrthoDB" id="982591at2"/>
<proteinExistence type="predicted"/>
<dbReference type="Proteomes" id="UP000270185">
    <property type="component" value="Chromosome"/>
</dbReference>